<feature type="region of interest" description="Disordered" evidence="1">
    <location>
        <begin position="168"/>
        <end position="192"/>
    </location>
</feature>
<accession>A0A1N7ITN8</accession>
<protein>
    <submittedName>
        <fullName evidence="2">Spore coat protein E</fullName>
    </submittedName>
</protein>
<evidence type="ECO:0000256" key="1">
    <source>
        <dbReference type="SAM" id="MobiDB-lite"/>
    </source>
</evidence>
<dbReference type="RefSeq" id="WP_009708708.1">
    <property type="nucleotide sequence ID" value="NZ_CP048103.1"/>
</dbReference>
<dbReference type="AlphaFoldDB" id="A0A1N7ITN8"/>
<keyword evidence="3" id="KW-1185">Reference proteome</keyword>
<sequence length="192" mass="21304">MSNTNSGMQCRQIITKAVTGKGSKFSQTTHSIQPPDHISSILGAWIINHKYDANRVGDVIEVTGSYDINLWFSFNRNTKTEVANHTVRYVEQVPLSYYDSNVREGTMEVSAVATQPPNCIEATIAGDGEVLVRVEREFYVEMVGETKVCVLVNPGGCDDWDEKGMDGSEMEEEISEGFEDLDPDLVIDDLSD</sequence>
<keyword evidence="2" id="KW-0946">Virion</keyword>
<dbReference type="Pfam" id="PF10628">
    <property type="entry name" value="CotE"/>
    <property type="match status" value="1"/>
</dbReference>
<organism evidence="2 3">
    <name type="scientific">Kroppenstedtia eburnea</name>
    <dbReference type="NCBI Taxonomy" id="714067"/>
    <lineage>
        <taxon>Bacteria</taxon>
        <taxon>Bacillati</taxon>
        <taxon>Bacillota</taxon>
        <taxon>Bacilli</taxon>
        <taxon>Bacillales</taxon>
        <taxon>Thermoactinomycetaceae</taxon>
        <taxon>Kroppenstedtia</taxon>
    </lineage>
</organism>
<gene>
    <name evidence="2" type="ORF">SAMN05421790_101350</name>
</gene>
<name>A0A1N7ITN8_9BACL</name>
<proteinExistence type="predicted"/>
<keyword evidence="2" id="KW-0167">Capsid protein</keyword>
<evidence type="ECO:0000313" key="2">
    <source>
        <dbReference type="EMBL" id="SIS40397.1"/>
    </source>
</evidence>
<evidence type="ECO:0000313" key="3">
    <source>
        <dbReference type="Proteomes" id="UP000186795"/>
    </source>
</evidence>
<dbReference type="EMBL" id="FTOD01000001">
    <property type="protein sequence ID" value="SIS40397.1"/>
    <property type="molecule type" value="Genomic_DNA"/>
</dbReference>
<reference evidence="3" key="1">
    <citation type="submission" date="2017-01" db="EMBL/GenBank/DDBJ databases">
        <authorList>
            <person name="Varghese N."/>
            <person name="Submissions S."/>
        </authorList>
    </citation>
    <scope>NUCLEOTIDE SEQUENCE [LARGE SCALE GENOMIC DNA]</scope>
    <source>
        <strain evidence="3">DSM 45196</strain>
    </source>
</reference>
<dbReference type="Proteomes" id="UP000186795">
    <property type="component" value="Unassembled WGS sequence"/>
</dbReference>
<dbReference type="InterPro" id="IPR018901">
    <property type="entry name" value="Spore_coat_CotE"/>
</dbReference>